<evidence type="ECO:0000256" key="1">
    <source>
        <dbReference type="SAM" id="MobiDB-lite"/>
    </source>
</evidence>
<accession>A0A8T0UUF0</accession>
<organism evidence="2 3">
    <name type="scientific">Panicum virgatum</name>
    <name type="common">Blackwell switchgrass</name>
    <dbReference type="NCBI Taxonomy" id="38727"/>
    <lineage>
        <taxon>Eukaryota</taxon>
        <taxon>Viridiplantae</taxon>
        <taxon>Streptophyta</taxon>
        <taxon>Embryophyta</taxon>
        <taxon>Tracheophyta</taxon>
        <taxon>Spermatophyta</taxon>
        <taxon>Magnoliopsida</taxon>
        <taxon>Liliopsida</taxon>
        <taxon>Poales</taxon>
        <taxon>Poaceae</taxon>
        <taxon>PACMAD clade</taxon>
        <taxon>Panicoideae</taxon>
        <taxon>Panicodae</taxon>
        <taxon>Paniceae</taxon>
        <taxon>Panicinae</taxon>
        <taxon>Panicum</taxon>
        <taxon>Panicum sect. Hiantes</taxon>
    </lineage>
</organism>
<evidence type="ECO:0000313" key="2">
    <source>
        <dbReference type="EMBL" id="KAG2623799.1"/>
    </source>
</evidence>
<proteinExistence type="predicted"/>
<dbReference type="Proteomes" id="UP000823388">
    <property type="component" value="Chromosome 3K"/>
</dbReference>
<feature type="region of interest" description="Disordered" evidence="1">
    <location>
        <begin position="113"/>
        <end position="134"/>
    </location>
</feature>
<dbReference type="AlphaFoldDB" id="A0A8T0UUF0"/>
<feature type="region of interest" description="Disordered" evidence="1">
    <location>
        <begin position="69"/>
        <end position="91"/>
    </location>
</feature>
<dbReference type="EMBL" id="CM029041">
    <property type="protein sequence ID" value="KAG2623799.1"/>
    <property type="molecule type" value="Genomic_DNA"/>
</dbReference>
<reference evidence="2" key="1">
    <citation type="submission" date="2020-05" db="EMBL/GenBank/DDBJ databases">
        <title>WGS assembly of Panicum virgatum.</title>
        <authorList>
            <person name="Lovell J.T."/>
            <person name="Jenkins J."/>
            <person name="Shu S."/>
            <person name="Juenger T.E."/>
            <person name="Schmutz J."/>
        </authorList>
    </citation>
    <scope>NUCLEOTIDE SEQUENCE</scope>
    <source>
        <strain evidence="2">AP13</strain>
    </source>
</reference>
<comment type="caution">
    <text evidence="2">The sequence shown here is derived from an EMBL/GenBank/DDBJ whole genome shotgun (WGS) entry which is preliminary data.</text>
</comment>
<protein>
    <submittedName>
        <fullName evidence="2">Uncharacterized protein</fullName>
    </submittedName>
</protein>
<sequence>MVSFFFGARKTRQLHPPLERLRCTRLNAGEQPNRTSVLAQSLRRWSAPVRSDGYLSEFALTRGTVRSPSVGSVRNLKHPKRSPEKQGPQDHFFPIKNWVEKASPLACAIRDFGAPRRRPDRGGGAVRSPLERSGCAASPGEVRLLFSSRLPAPSTPIAPEATRRRGVLMPGFELGAAAEGVARLGGERGVPSGAAIEESDRVM</sequence>
<keyword evidence="3" id="KW-1185">Reference proteome</keyword>
<gene>
    <name evidence="2" type="ORF">PVAP13_3KG081327</name>
</gene>
<name>A0A8T0UUF0_PANVG</name>
<evidence type="ECO:0000313" key="3">
    <source>
        <dbReference type="Proteomes" id="UP000823388"/>
    </source>
</evidence>